<dbReference type="Proteomes" id="UP001530293">
    <property type="component" value="Unassembled WGS sequence"/>
</dbReference>
<dbReference type="EC" id="2.7.8.5" evidence="10"/>
<reference evidence="12 13" key="1">
    <citation type="submission" date="2024-10" db="EMBL/GenBank/DDBJ databases">
        <title>Updated reference genomes for cyclostephanoid diatoms.</title>
        <authorList>
            <person name="Roberts W.R."/>
            <person name="Alverson A.J."/>
        </authorList>
    </citation>
    <scope>NUCLEOTIDE SEQUENCE [LARGE SCALE GENOMIC DNA]</scope>
    <source>
        <strain evidence="12 13">AJA232-27</strain>
    </source>
</reference>
<keyword evidence="3 10" id="KW-0444">Lipid biosynthesis</keyword>
<dbReference type="PANTHER" id="PTHR12586">
    <property type="entry name" value="CDP-DIACYLGLYCEROL--SERINE O-PHOSPHATIDYLTRANSFERASE"/>
    <property type="match status" value="1"/>
</dbReference>
<comment type="similarity">
    <text evidence="2 10">Belongs to the CDP-alcohol phosphatidyltransferase class-II family.</text>
</comment>
<keyword evidence="5" id="KW-0677">Repeat</keyword>
<dbReference type="SMART" id="SM00155">
    <property type="entry name" value="PLDc"/>
    <property type="match status" value="2"/>
</dbReference>
<comment type="pathway">
    <text evidence="1 10">Phospholipid metabolism; phosphatidylglycerol biosynthesis; phosphatidylglycerol from CDP-diacylglycerol: step 1/2.</text>
</comment>
<keyword evidence="13" id="KW-1185">Reference proteome</keyword>
<evidence type="ECO:0000256" key="1">
    <source>
        <dbReference type="ARBA" id="ARBA00005042"/>
    </source>
</evidence>
<keyword evidence="4 10" id="KW-0808">Transferase</keyword>
<keyword evidence="10" id="KW-0496">Mitochondrion</keyword>
<comment type="subcellular location">
    <subcellularLocation>
        <location evidence="10">Mitochondrion</location>
    </subcellularLocation>
</comment>
<comment type="catalytic activity">
    <reaction evidence="9 10">
        <text>a CDP-1,2-diacyl-sn-glycerol + sn-glycerol 3-phosphate = a 1,2-diacyl-sn-glycero-3-phospho-(1'-sn-glycero-3'-phosphate) + CMP + H(+)</text>
        <dbReference type="Rhea" id="RHEA:12593"/>
        <dbReference type="ChEBI" id="CHEBI:15378"/>
        <dbReference type="ChEBI" id="CHEBI:57597"/>
        <dbReference type="ChEBI" id="CHEBI:58332"/>
        <dbReference type="ChEBI" id="CHEBI:60110"/>
        <dbReference type="ChEBI" id="CHEBI:60377"/>
        <dbReference type="EC" id="2.7.8.5"/>
    </reaction>
</comment>
<dbReference type="Gene3D" id="3.30.870.10">
    <property type="entry name" value="Endonuclease Chain A"/>
    <property type="match status" value="2"/>
</dbReference>
<keyword evidence="6 10" id="KW-0443">Lipid metabolism</keyword>
<proteinExistence type="inferred from homology"/>
<comment type="function">
    <text evidence="10">Functions in the biosynthesis of the anionic phospholipids phosphatidylglycerol and cardiolipin.</text>
</comment>
<evidence type="ECO:0000256" key="8">
    <source>
        <dbReference type="ARBA" id="ARBA00023264"/>
    </source>
</evidence>
<keyword evidence="10" id="KW-0547">Nucleotide-binding</keyword>
<gene>
    <name evidence="12" type="ORF">ACHAWU_004976</name>
</gene>
<keyword evidence="8 10" id="KW-1208">Phospholipid metabolism</keyword>
<dbReference type="PANTHER" id="PTHR12586:SF1">
    <property type="entry name" value="CDP-DIACYLGLYCEROL--GLYCEROL-3-PHOSPHATE 3-PHOSPHATIDYLTRANSFERASE, MITOCHONDRIAL"/>
    <property type="match status" value="1"/>
</dbReference>
<evidence type="ECO:0000256" key="10">
    <source>
        <dbReference type="RuleBase" id="RU365024"/>
    </source>
</evidence>
<dbReference type="AlphaFoldDB" id="A0ABD3NEB5"/>
<name>A0ABD3NEB5_9STRA</name>
<dbReference type="InterPro" id="IPR016270">
    <property type="entry name" value="PGS1"/>
</dbReference>
<dbReference type="GO" id="GO:0008654">
    <property type="term" value="P:phospholipid biosynthetic process"/>
    <property type="evidence" value="ECO:0007669"/>
    <property type="project" value="UniProtKB-KW"/>
</dbReference>
<evidence type="ECO:0000256" key="6">
    <source>
        <dbReference type="ARBA" id="ARBA00023098"/>
    </source>
</evidence>
<feature type="domain" description="PLD phosphodiesterase" evidence="11">
    <location>
        <begin position="220"/>
        <end position="246"/>
    </location>
</feature>
<evidence type="ECO:0000256" key="5">
    <source>
        <dbReference type="ARBA" id="ARBA00022737"/>
    </source>
</evidence>
<protein>
    <recommendedName>
        <fullName evidence="10">CDP-diacylglycerol--glycerol-3-phosphate 3-phosphatidyltransferase</fullName>
        <ecNumber evidence="10">2.7.8.5</ecNumber>
    </recommendedName>
</protein>
<evidence type="ECO:0000259" key="11">
    <source>
        <dbReference type="PROSITE" id="PS50035"/>
    </source>
</evidence>
<evidence type="ECO:0000313" key="13">
    <source>
        <dbReference type="Proteomes" id="UP001530293"/>
    </source>
</evidence>
<evidence type="ECO:0000256" key="9">
    <source>
        <dbReference type="ARBA" id="ARBA00048586"/>
    </source>
</evidence>
<keyword evidence="7 10" id="KW-0594">Phospholipid biosynthesis</keyword>
<evidence type="ECO:0000256" key="7">
    <source>
        <dbReference type="ARBA" id="ARBA00023209"/>
    </source>
</evidence>
<dbReference type="GO" id="GO:0005524">
    <property type="term" value="F:ATP binding"/>
    <property type="evidence" value="ECO:0007669"/>
    <property type="project" value="UniProtKB-KW"/>
</dbReference>
<dbReference type="PROSITE" id="PS50035">
    <property type="entry name" value="PLD"/>
    <property type="match status" value="1"/>
</dbReference>
<dbReference type="SUPFAM" id="SSF56024">
    <property type="entry name" value="Phospholipase D/nuclease"/>
    <property type="match status" value="1"/>
</dbReference>
<accession>A0ABD3NEB5</accession>
<evidence type="ECO:0000256" key="3">
    <source>
        <dbReference type="ARBA" id="ARBA00022516"/>
    </source>
</evidence>
<dbReference type="EMBL" id="JALLBG020000005">
    <property type="protein sequence ID" value="KAL3772731.1"/>
    <property type="molecule type" value="Genomic_DNA"/>
</dbReference>
<evidence type="ECO:0000313" key="12">
    <source>
        <dbReference type="EMBL" id="KAL3772731.1"/>
    </source>
</evidence>
<sequence length="594" mass="65938">MDARKHLINRIIQAARGHGTGAVSRPPRPMSKLPCFPLKRHHIGKVTGGSIDYGVDGVASPDDFHSFLCERINGAQRRVVLASLYIGVGSGKNASLVSSTTPAVVDDGKSCKEDELLQALHNAASNNNLEKMQILLDVNRALRKVSVTTNKSRQSHGAEPKNIIQTNSAEAVLSEIDPFIRSYNNNNNNNQQRNVQNGLFLFPVHGKRLRTILPSPLNEVAGVFHIKAYIVDDELILSGANLSEEYFRNRIDRYMLFTNGGGGLVDFYVDLCDVLCEYAIRYDGQQINNMRRDLVDSWISSRDEKDRKEKLEHSLMRLFDGNSHFQELTDGENNEDVIAYAIPTLQVPTSFADRPICIPSDTEVTQNLLITALDFNEEYSASVRLSSAYLNLTQKLLSVLTTYGRTTNAGGAPYILTAGPISHGFAPKKGGVSMRRKASIVEYVKGTIPKAFLTLVKETAQSIMSAGGKVFLYEREGWTFHAKGIWITAIDGRNNLDSHHPELIKEPSSLLAAIIGSSNYGARSEDLDVESNCIIIFKDYPSNDDNGCHNVKKAIAAEWNDMCQPSKEWKEENSANDDSTSIMRLVLESLRRYL</sequence>
<dbReference type="InterPro" id="IPR001736">
    <property type="entry name" value="PLipase_D/transphosphatidylase"/>
</dbReference>
<dbReference type="GO" id="GO:0008444">
    <property type="term" value="F:CDP-diacylglycerol-glycerol-3-phosphate 3-phosphatidyltransferase activity"/>
    <property type="evidence" value="ECO:0007669"/>
    <property type="project" value="UniProtKB-EC"/>
</dbReference>
<keyword evidence="10" id="KW-0067">ATP-binding</keyword>
<evidence type="ECO:0000256" key="4">
    <source>
        <dbReference type="ARBA" id="ARBA00022679"/>
    </source>
</evidence>
<evidence type="ECO:0000256" key="2">
    <source>
        <dbReference type="ARBA" id="ARBA00010682"/>
    </source>
</evidence>
<dbReference type="GO" id="GO:0005739">
    <property type="term" value="C:mitochondrion"/>
    <property type="evidence" value="ECO:0007669"/>
    <property type="project" value="UniProtKB-SubCell"/>
</dbReference>
<organism evidence="12 13">
    <name type="scientific">Discostella pseudostelligera</name>
    <dbReference type="NCBI Taxonomy" id="259834"/>
    <lineage>
        <taxon>Eukaryota</taxon>
        <taxon>Sar</taxon>
        <taxon>Stramenopiles</taxon>
        <taxon>Ochrophyta</taxon>
        <taxon>Bacillariophyta</taxon>
        <taxon>Coscinodiscophyceae</taxon>
        <taxon>Thalassiosirophycidae</taxon>
        <taxon>Stephanodiscales</taxon>
        <taxon>Stephanodiscaceae</taxon>
        <taxon>Discostella</taxon>
    </lineage>
</organism>
<comment type="caution">
    <text evidence="12">The sequence shown here is derived from an EMBL/GenBank/DDBJ whole genome shotgun (WGS) entry which is preliminary data.</text>
</comment>